<dbReference type="RefSeq" id="WP_210758512.1">
    <property type="nucleotide sequence ID" value="NZ_CP060139.1"/>
</dbReference>
<dbReference type="AlphaFoldDB" id="A0A7H0VE30"/>
<dbReference type="KEGG" id="chyd:H4K34_16635"/>
<name>A0A7H0VE30_9FLAO</name>
<gene>
    <name evidence="2" type="ORF">H4K34_16635</name>
</gene>
<sequence>MEIRSSLQLIEKRATHSWPILLLASDFSRYWTKFPSPRTDTIDLIYEYTAKIVGDHFGLPIPPVALIKAEAGSFRERDYPWLKVGSLGFGSQEVLQNDALSQHSALIRSKHDFNCIQNPLDLIRIAIFDLHMANTDRSDANFNLLLKRGSGDQIIAIDHAQIFKGPNYKNDFKAVPETSIGNSVLRTNYGHSILKYIDQSYFKAVLQDYENRLPSLAPKLARLKQSIPEEWALSPELHQRISEFLLNEERWDSIARAFRRFFGFL</sequence>
<dbReference type="InterPro" id="IPR046748">
    <property type="entry name" value="HipA_2"/>
</dbReference>
<dbReference type="EMBL" id="CP060139">
    <property type="protein sequence ID" value="QNR23978.1"/>
    <property type="molecule type" value="Genomic_DNA"/>
</dbReference>
<dbReference type="Pfam" id="PF20613">
    <property type="entry name" value="HipA_2"/>
    <property type="match status" value="1"/>
</dbReference>
<protein>
    <recommendedName>
        <fullName evidence="1">HipA-like kinase domain-containing protein</fullName>
    </recommendedName>
</protein>
<feature type="domain" description="HipA-like kinase" evidence="1">
    <location>
        <begin position="21"/>
        <end position="244"/>
    </location>
</feature>
<evidence type="ECO:0000259" key="1">
    <source>
        <dbReference type="Pfam" id="PF20613"/>
    </source>
</evidence>
<organism evidence="2 3">
    <name type="scientific">Croceimicrobium hydrocarbonivorans</name>
    <dbReference type="NCBI Taxonomy" id="2761580"/>
    <lineage>
        <taxon>Bacteria</taxon>
        <taxon>Pseudomonadati</taxon>
        <taxon>Bacteroidota</taxon>
        <taxon>Flavobacteriia</taxon>
        <taxon>Flavobacteriales</taxon>
        <taxon>Owenweeksiaceae</taxon>
        <taxon>Croceimicrobium</taxon>
    </lineage>
</organism>
<keyword evidence="3" id="KW-1185">Reference proteome</keyword>
<dbReference type="Proteomes" id="UP000516305">
    <property type="component" value="Chromosome"/>
</dbReference>
<accession>A0A7H0VE30</accession>
<proteinExistence type="predicted"/>
<evidence type="ECO:0000313" key="2">
    <source>
        <dbReference type="EMBL" id="QNR23978.1"/>
    </source>
</evidence>
<evidence type="ECO:0000313" key="3">
    <source>
        <dbReference type="Proteomes" id="UP000516305"/>
    </source>
</evidence>
<reference evidence="2 3" key="1">
    <citation type="submission" date="2020-08" db="EMBL/GenBank/DDBJ databases">
        <title>Croceimicrobium hydrocarbonivorans gen. nov., sp. nov., a novel marine bacterium isolated from a bacterial consortium that degrades polyethylene terephthalate.</title>
        <authorList>
            <person name="Liu R."/>
        </authorList>
    </citation>
    <scope>NUCLEOTIDE SEQUENCE [LARGE SCALE GENOMIC DNA]</scope>
    <source>
        <strain evidence="2 3">A20-9</strain>
    </source>
</reference>